<dbReference type="SMART" id="SM00614">
    <property type="entry name" value="ZnF_BED"/>
    <property type="match status" value="1"/>
</dbReference>
<dbReference type="InterPro" id="IPR004210">
    <property type="entry name" value="BESS_motif"/>
</dbReference>
<dbReference type="PROSITE" id="PS51031">
    <property type="entry name" value="BESS"/>
    <property type="match status" value="1"/>
</dbReference>
<dbReference type="GeneID" id="108041605"/>
<feature type="domain" description="BESS" evidence="2">
    <location>
        <begin position="239"/>
        <end position="278"/>
    </location>
</feature>
<comment type="subcellular location">
    <subcellularLocation>
        <location evidence="1">Nucleus</location>
    </subcellularLocation>
</comment>
<proteinExistence type="predicted"/>
<evidence type="ECO:0000313" key="5">
    <source>
        <dbReference type="RefSeq" id="XP_016975056.1"/>
    </source>
</evidence>
<dbReference type="InterPro" id="IPR036236">
    <property type="entry name" value="Znf_C2H2_sf"/>
</dbReference>
<name>A0A6P4EP24_DRORH</name>
<evidence type="ECO:0000259" key="2">
    <source>
        <dbReference type="PROSITE" id="PS51031"/>
    </source>
</evidence>
<dbReference type="Proteomes" id="UP001652680">
    <property type="component" value="Unassembled WGS sequence"/>
</dbReference>
<dbReference type="AlphaFoldDB" id="A0A6P4EP24"/>
<accession>A0A6P4EP24</accession>
<gene>
    <name evidence="5" type="primary">LOC108041605</name>
    <name evidence="3" type="synonym">108041605</name>
</gene>
<dbReference type="EnsemblMetazoa" id="XM_017119567.2">
    <property type="protein sequence ID" value="XP_016975056.1"/>
    <property type="gene ID" value="LOC108041605"/>
</dbReference>
<evidence type="ECO:0000313" key="4">
    <source>
        <dbReference type="Proteomes" id="UP001652680"/>
    </source>
</evidence>
<dbReference type="GO" id="GO:0005634">
    <property type="term" value="C:nucleus"/>
    <property type="evidence" value="ECO:0007669"/>
    <property type="project" value="UniProtKB-SubCell"/>
</dbReference>
<sequence>MHVEKKSELRSLLKSGDKRCKLVEPRNTKSCVWRFFNLVQCDDRIEPYACCKTCGDLLSYSGKTGTGSLLRHRCLHSSSSNEKTVRITKAKTLREPLRVAKPKIESGVASYLGEAGALPQKWEEYEQNDEISEDIKDIIYSEDPLCYSPIHVMDEEGGVEHAQEKQVTVLSHSSAAGGSSSRTSTAGPQVVQATVVASTSANNSAKQLKNNLETSIDRLTTVSEQLSYIIQQNHEEHTKDDDYYFALSLVPVMRHLSLNRKLYVRSKIQEILFKESEDSVPAKDE</sequence>
<protein>
    <submittedName>
        <fullName evidence="5">Uncharacterized protein LOC108041605 isoform X1</fullName>
    </submittedName>
</protein>
<dbReference type="CTD" id="36645"/>
<evidence type="ECO:0000256" key="1">
    <source>
        <dbReference type="PROSITE-ProRule" id="PRU00371"/>
    </source>
</evidence>
<reference evidence="5" key="2">
    <citation type="submission" date="2025-04" db="UniProtKB">
        <authorList>
            <consortium name="RefSeq"/>
        </authorList>
    </citation>
    <scope>IDENTIFICATION</scope>
</reference>
<keyword evidence="4" id="KW-1185">Reference proteome</keyword>
<keyword evidence="1" id="KW-0539">Nucleus</keyword>
<reference evidence="3" key="3">
    <citation type="submission" date="2025-05" db="UniProtKB">
        <authorList>
            <consortium name="EnsemblMetazoa"/>
        </authorList>
    </citation>
    <scope>IDENTIFICATION</scope>
</reference>
<dbReference type="OrthoDB" id="6433782at2759"/>
<dbReference type="Pfam" id="PF02944">
    <property type="entry name" value="BESS"/>
    <property type="match status" value="1"/>
</dbReference>
<dbReference type="RefSeq" id="XP_016975056.1">
    <property type="nucleotide sequence ID" value="XM_017119567.1"/>
</dbReference>
<dbReference type="GO" id="GO:0003677">
    <property type="term" value="F:DNA binding"/>
    <property type="evidence" value="ECO:0007669"/>
    <property type="project" value="InterPro"/>
</dbReference>
<organism evidence="5">
    <name type="scientific">Drosophila rhopaloa</name>
    <name type="common">Fruit fly</name>
    <dbReference type="NCBI Taxonomy" id="1041015"/>
    <lineage>
        <taxon>Eukaryota</taxon>
        <taxon>Metazoa</taxon>
        <taxon>Ecdysozoa</taxon>
        <taxon>Arthropoda</taxon>
        <taxon>Hexapoda</taxon>
        <taxon>Insecta</taxon>
        <taxon>Pterygota</taxon>
        <taxon>Neoptera</taxon>
        <taxon>Endopterygota</taxon>
        <taxon>Diptera</taxon>
        <taxon>Brachycera</taxon>
        <taxon>Muscomorpha</taxon>
        <taxon>Ephydroidea</taxon>
        <taxon>Drosophilidae</taxon>
        <taxon>Drosophila</taxon>
        <taxon>Sophophora</taxon>
    </lineage>
</organism>
<reference evidence="4" key="1">
    <citation type="journal article" date="2021" name="Elife">
        <title>Highly contiguous assemblies of 101 drosophilid genomes.</title>
        <authorList>
            <person name="Kim B.Y."/>
            <person name="Wang J.R."/>
            <person name="Miller D.E."/>
            <person name="Barmina O."/>
            <person name="Delaney E."/>
            <person name="Thompson A."/>
            <person name="Comeault A.A."/>
            <person name="Peede D."/>
            <person name="D'Agostino E.R."/>
            <person name="Pelaez J."/>
            <person name="Aguilar J.M."/>
            <person name="Haji D."/>
            <person name="Matsunaga T."/>
            <person name="Armstrong E.E."/>
            <person name="Zych M."/>
            <person name="Ogawa Y."/>
            <person name="Stamenkovic-Radak M."/>
            <person name="Jelic M."/>
            <person name="Veselinovic M.S."/>
            <person name="Tanaskovic M."/>
            <person name="Eric P."/>
            <person name="Gao J.J."/>
            <person name="Katoh T.K."/>
            <person name="Toda M.J."/>
            <person name="Watabe H."/>
            <person name="Watada M."/>
            <person name="Davis J.S."/>
            <person name="Moyle L.C."/>
            <person name="Manoli G."/>
            <person name="Bertolini E."/>
            <person name="Kostal V."/>
            <person name="Hawley R.S."/>
            <person name="Takahashi A."/>
            <person name="Jones C.D."/>
            <person name="Price D.K."/>
            <person name="Whiteman N."/>
            <person name="Kopp A."/>
            <person name="Matute D.R."/>
            <person name="Petrov D.A."/>
        </authorList>
    </citation>
    <scope>NUCLEOTIDE SEQUENCE [LARGE SCALE GENOMIC DNA]</scope>
</reference>
<evidence type="ECO:0000313" key="3">
    <source>
        <dbReference type="EnsemblMetazoa" id="XP_016975056.1"/>
    </source>
</evidence>
<dbReference type="SUPFAM" id="SSF57667">
    <property type="entry name" value="beta-beta-alpha zinc fingers"/>
    <property type="match status" value="1"/>
</dbReference>